<evidence type="ECO:0000313" key="2">
    <source>
        <dbReference type="Proteomes" id="UP000230069"/>
    </source>
</evidence>
<accession>A0A2G5DEX0</accession>
<proteinExistence type="predicted"/>
<dbReference type="AlphaFoldDB" id="A0A2G5DEX0"/>
<sequence>MVANNNSSDSSDRTRSLKKKAYVRMFLKDRKYGNGHVKISGVLLPSFFRISKTDSRTQCASAISLHHPNVLRCYCIRKRKHRSIYAYEAFRCTLEDVCKEPIRFWQLDGDNRIVCMSIFFVSCVWF</sequence>
<reference evidence="1 2" key="1">
    <citation type="submission" date="2017-09" db="EMBL/GenBank/DDBJ databases">
        <title>WGS assembly of Aquilegia coerulea Goldsmith.</title>
        <authorList>
            <person name="Hodges S."/>
            <person name="Kramer E."/>
            <person name="Nordborg M."/>
            <person name="Tomkins J."/>
            <person name="Borevitz J."/>
            <person name="Derieg N."/>
            <person name="Yan J."/>
            <person name="Mihaltcheva S."/>
            <person name="Hayes R.D."/>
            <person name="Rokhsar D."/>
        </authorList>
    </citation>
    <scope>NUCLEOTIDE SEQUENCE [LARGE SCALE GENOMIC DNA]</scope>
    <source>
        <strain evidence="2">cv. Goldsmith</strain>
    </source>
</reference>
<name>A0A2G5DEX0_AQUCA</name>
<dbReference type="Proteomes" id="UP000230069">
    <property type="component" value="Unassembled WGS sequence"/>
</dbReference>
<dbReference type="InParanoid" id="A0A2G5DEX0"/>
<evidence type="ECO:0000313" key="1">
    <source>
        <dbReference type="EMBL" id="PIA42056.1"/>
    </source>
</evidence>
<dbReference type="EMBL" id="KZ305038">
    <property type="protein sequence ID" value="PIA42056.1"/>
    <property type="molecule type" value="Genomic_DNA"/>
</dbReference>
<keyword evidence="2" id="KW-1185">Reference proteome</keyword>
<protein>
    <submittedName>
        <fullName evidence="1">Uncharacterized protein</fullName>
    </submittedName>
</protein>
<gene>
    <name evidence="1" type="ORF">AQUCO_02100122v1</name>
</gene>
<organism evidence="1 2">
    <name type="scientific">Aquilegia coerulea</name>
    <name type="common">Rocky mountain columbine</name>
    <dbReference type="NCBI Taxonomy" id="218851"/>
    <lineage>
        <taxon>Eukaryota</taxon>
        <taxon>Viridiplantae</taxon>
        <taxon>Streptophyta</taxon>
        <taxon>Embryophyta</taxon>
        <taxon>Tracheophyta</taxon>
        <taxon>Spermatophyta</taxon>
        <taxon>Magnoliopsida</taxon>
        <taxon>Ranunculales</taxon>
        <taxon>Ranunculaceae</taxon>
        <taxon>Thalictroideae</taxon>
        <taxon>Aquilegia</taxon>
    </lineage>
</organism>